<evidence type="ECO:0000313" key="10">
    <source>
        <dbReference type="Proteomes" id="UP001472866"/>
    </source>
</evidence>
<organism evidence="9 10">
    <name type="scientific">Chloropicon roscoffensis</name>
    <dbReference type="NCBI Taxonomy" id="1461544"/>
    <lineage>
        <taxon>Eukaryota</taxon>
        <taxon>Viridiplantae</taxon>
        <taxon>Chlorophyta</taxon>
        <taxon>Chloropicophyceae</taxon>
        <taxon>Chloropicales</taxon>
        <taxon>Chloropicaceae</taxon>
        <taxon>Chloropicon</taxon>
    </lineage>
</organism>
<dbReference type="Gene3D" id="3.40.50.150">
    <property type="entry name" value="Vaccinia Virus protein VP39"/>
    <property type="match status" value="1"/>
</dbReference>
<evidence type="ECO:0000313" key="9">
    <source>
        <dbReference type="EMBL" id="WZN61761.1"/>
    </source>
</evidence>
<dbReference type="GO" id="GO:0017069">
    <property type="term" value="F:snRNA binding"/>
    <property type="evidence" value="ECO:0007669"/>
    <property type="project" value="TreeGrafter"/>
</dbReference>
<reference evidence="9 10" key="1">
    <citation type="submission" date="2024-03" db="EMBL/GenBank/DDBJ databases">
        <title>Complete genome sequence of the green alga Chloropicon roscoffensis RCC1871.</title>
        <authorList>
            <person name="Lemieux C."/>
            <person name="Pombert J.-F."/>
            <person name="Otis C."/>
            <person name="Turmel M."/>
        </authorList>
    </citation>
    <scope>NUCLEOTIDE SEQUENCE [LARGE SCALE GENOMIC DNA]</scope>
    <source>
        <strain evidence="9 10">RCC1871</strain>
    </source>
</reference>
<dbReference type="EMBL" id="CP151504">
    <property type="protein sequence ID" value="WZN61761.1"/>
    <property type="molecule type" value="Genomic_DNA"/>
</dbReference>
<dbReference type="InterPro" id="IPR010675">
    <property type="entry name" value="Bin3_C"/>
</dbReference>
<feature type="compositionally biased region" description="Basic and acidic residues" evidence="7">
    <location>
        <begin position="1"/>
        <end position="10"/>
    </location>
</feature>
<evidence type="ECO:0000256" key="5">
    <source>
        <dbReference type="PROSITE-ProRule" id="PRU00848"/>
    </source>
</evidence>
<feature type="compositionally biased region" description="Basic and acidic residues" evidence="7">
    <location>
        <begin position="236"/>
        <end position="247"/>
    </location>
</feature>
<keyword evidence="2 6" id="KW-0489">Methyltransferase</keyword>
<dbReference type="EC" id="2.1.1.-" evidence="6"/>
<keyword evidence="3 6" id="KW-0808">Transferase</keyword>
<feature type="compositionally biased region" description="Low complexity" evidence="7">
    <location>
        <begin position="59"/>
        <end position="69"/>
    </location>
</feature>
<dbReference type="GO" id="GO:0032259">
    <property type="term" value="P:methylation"/>
    <property type="evidence" value="ECO:0007669"/>
    <property type="project" value="UniProtKB-KW"/>
</dbReference>
<dbReference type="InterPro" id="IPR039772">
    <property type="entry name" value="Bin3-like"/>
</dbReference>
<comment type="similarity">
    <text evidence="1 6">Belongs to the methyltransferase superfamily.</text>
</comment>
<feature type="compositionally biased region" description="Low complexity" evidence="7">
    <location>
        <begin position="125"/>
        <end position="134"/>
    </location>
</feature>
<evidence type="ECO:0000259" key="8">
    <source>
        <dbReference type="PROSITE" id="PS51515"/>
    </source>
</evidence>
<name>A0AAX4P6W7_9CHLO</name>
<dbReference type="Pfam" id="PF05175">
    <property type="entry name" value="MTS"/>
    <property type="match status" value="1"/>
</dbReference>
<dbReference type="Pfam" id="PF06859">
    <property type="entry name" value="Bin3"/>
    <property type="match status" value="1"/>
</dbReference>
<feature type="compositionally biased region" description="Basic and acidic residues" evidence="7">
    <location>
        <begin position="297"/>
        <end position="306"/>
    </location>
</feature>
<evidence type="ECO:0000256" key="1">
    <source>
        <dbReference type="ARBA" id="ARBA00008361"/>
    </source>
</evidence>
<evidence type="ECO:0000256" key="6">
    <source>
        <dbReference type="RuleBase" id="RU367087"/>
    </source>
</evidence>
<evidence type="ECO:0000256" key="2">
    <source>
        <dbReference type="ARBA" id="ARBA00022603"/>
    </source>
</evidence>
<feature type="compositionally biased region" description="Basic and acidic residues" evidence="7">
    <location>
        <begin position="208"/>
        <end position="217"/>
    </location>
</feature>
<keyword evidence="4 5" id="KW-0949">S-adenosyl-L-methionine</keyword>
<feature type="compositionally biased region" description="Basic residues" evidence="7">
    <location>
        <begin position="307"/>
        <end position="317"/>
    </location>
</feature>
<dbReference type="PANTHER" id="PTHR12315:SF0">
    <property type="entry name" value="7SK SNRNA METHYLPHOSPHATE CAPPING ENZYME"/>
    <property type="match status" value="1"/>
</dbReference>
<dbReference type="InterPro" id="IPR024160">
    <property type="entry name" value="BIN3_SAM-bd_dom"/>
</dbReference>
<dbReference type="Proteomes" id="UP001472866">
    <property type="component" value="Chromosome 04"/>
</dbReference>
<dbReference type="PROSITE" id="PS51515">
    <property type="entry name" value="BIN3_SAM"/>
    <property type="match status" value="1"/>
</dbReference>
<dbReference type="PANTHER" id="PTHR12315">
    <property type="entry name" value="BICOID-INTERACTING PROTEIN RELATED"/>
    <property type="match status" value="1"/>
</dbReference>
<feature type="compositionally biased region" description="Basic residues" evidence="7">
    <location>
        <begin position="279"/>
        <end position="296"/>
    </location>
</feature>
<accession>A0AAX4P6W7</accession>
<feature type="compositionally biased region" description="Basic residues" evidence="7">
    <location>
        <begin position="172"/>
        <end position="186"/>
    </location>
</feature>
<feature type="compositionally biased region" description="Basic and acidic residues" evidence="7">
    <location>
        <begin position="187"/>
        <end position="201"/>
    </location>
</feature>
<evidence type="ECO:0000256" key="4">
    <source>
        <dbReference type="ARBA" id="ARBA00022691"/>
    </source>
</evidence>
<gene>
    <name evidence="9" type="ORF">HKI87_04g32960</name>
</gene>
<evidence type="ECO:0000256" key="3">
    <source>
        <dbReference type="ARBA" id="ARBA00022679"/>
    </source>
</evidence>
<keyword evidence="10" id="KW-1185">Reference proteome</keyword>
<proteinExistence type="inferred from homology"/>
<dbReference type="GO" id="GO:0040031">
    <property type="term" value="P:snRNA modification"/>
    <property type="evidence" value="ECO:0007669"/>
    <property type="project" value="TreeGrafter"/>
</dbReference>
<protein>
    <recommendedName>
        <fullName evidence="6">RNA methyltransferase</fullName>
        <ecNumber evidence="6">2.1.1.-</ecNumber>
    </recommendedName>
</protein>
<evidence type="ECO:0000256" key="7">
    <source>
        <dbReference type="SAM" id="MobiDB-lite"/>
    </source>
</evidence>
<feature type="compositionally biased region" description="Basic and acidic residues" evidence="7">
    <location>
        <begin position="85"/>
        <end position="106"/>
    </location>
</feature>
<feature type="region of interest" description="Disordered" evidence="7">
    <location>
        <begin position="1"/>
        <end position="319"/>
    </location>
</feature>
<dbReference type="GO" id="GO:0008173">
    <property type="term" value="F:RNA methyltransferase activity"/>
    <property type="evidence" value="ECO:0007669"/>
    <property type="project" value="UniProtKB-UniRule"/>
</dbReference>
<dbReference type="SUPFAM" id="SSF53335">
    <property type="entry name" value="S-adenosyl-L-methionine-dependent methyltransferases"/>
    <property type="match status" value="1"/>
</dbReference>
<dbReference type="GO" id="GO:0008171">
    <property type="term" value="F:O-methyltransferase activity"/>
    <property type="evidence" value="ECO:0007669"/>
    <property type="project" value="UniProtKB-UniRule"/>
</dbReference>
<sequence length="586" mass="67885">MSSGPRDPRLGRVRRAPSRDEGEAGEPAAKRPAPSTSVPRSVALGGKSAAPRDPRLGRQQGTQQTQQTTTKKKKVSFGWLPPSLQDDKDKDNGPPEGSKIVRESSMRHRNQQAHAHTPPGHHNPRQQQSPPRSQGRGRGRGRGDWRGGGRGRGRGRDPRDRSSGAPGTSYRHPQHHYQGHRAHHQHQHGDHPEDYRYHENQRVAPDPSYHHHNDYYDHHRHHHPYDRPPYGPAPPPHRDGYEGHYHEYQQPQVPAPHFQPYSPHPGPPPAATFSQGDHHHGRHHHHQNHNHYHSRRRDRDPDDQRPRQSRVRRHYKPGHYERKGHFDILKGRYGNYHNYYARRHDGDNVFACDLRVASIRREWIQNKDCVDFGCNEGPICIELAAEYKSKTMKGIDVDEVLVDLARRNLSAKRAKIERARSDGSRRERQAQYQEQLNALDNTEFVCADFMFYDFEPESVDTVLCLSVTKWVHLCHGDNGIHDLFQIFSNILRSGGHLCLEYQPFSSYKTSTKKEELKRYFKEDCPKDEKLWDPNTLQTKPNQFEDLLLHKYGFTFVEVSEHCARAKIFSGRPMKIFQRDARLQVVP</sequence>
<feature type="domain" description="Bin3-type SAM" evidence="8">
    <location>
        <begin position="353"/>
        <end position="581"/>
    </location>
</feature>
<dbReference type="AlphaFoldDB" id="A0AAX4P6W7"/>
<dbReference type="InterPro" id="IPR007848">
    <property type="entry name" value="Small_mtfrase_dom"/>
</dbReference>
<dbReference type="InterPro" id="IPR029063">
    <property type="entry name" value="SAM-dependent_MTases_sf"/>
</dbReference>